<dbReference type="OrthoDB" id="3512845at2759"/>
<dbReference type="AlphaFoldDB" id="A0A3G2S6T6"/>
<dbReference type="GO" id="GO:0033699">
    <property type="term" value="F:DNA 5'-adenosine monophosphate hydrolase activity"/>
    <property type="evidence" value="ECO:0007669"/>
    <property type="project" value="TreeGrafter"/>
</dbReference>
<dbReference type="PANTHER" id="PTHR12486:SF4">
    <property type="entry name" value="APRATAXIN"/>
    <property type="match status" value="1"/>
</dbReference>
<gene>
    <name evidence="1" type="primary">HNT3</name>
    <name evidence="1" type="ORF">DNF11_2865</name>
</gene>
<reference evidence="1 2" key="1">
    <citation type="submission" date="2018-10" db="EMBL/GenBank/DDBJ databases">
        <title>Complete genome sequence of Malassezia restricta CBS 7877.</title>
        <authorList>
            <person name="Morand S.C."/>
            <person name="Bertignac M."/>
            <person name="Iltis A."/>
            <person name="Kolder I."/>
            <person name="Pirovano W."/>
            <person name="Jourdain R."/>
            <person name="Clavaud C."/>
        </authorList>
    </citation>
    <scope>NUCLEOTIDE SEQUENCE [LARGE SCALE GENOMIC DNA]</scope>
    <source>
        <strain evidence="1 2">CBS 7877</strain>
    </source>
</reference>
<accession>A0A3G2S6T6</accession>
<dbReference type="SUPFAM" id="SSF54197">
    <property type="entry name" value="HIT-like"/>
    <property type="match status" value="2"/>
</dbReference>
<protein>
    <submittedName>
        <fullName evidence="1">Aprataxin-like protein</fullName>
        <ecNumber evidence="1">3.-.-.-</ecNumber>
    </submittedName>
</protein>
<dbReference type="GO" id="GO:1990165">
    <property type="term" value="F:single-strand break-containing DNA binding"/>
    <property type="evidence" value="ECO:0007669"/>
    <property type="project" value="TreeGrafter"/>
</dbReference>
<dbReference type="Gene3D" id="3.30.428.10">
    <property type="entry name" value="HIT-like"/>
    <property type="match status" value="1"/>
</dbReference>
<dbReference type="EC" id="3.-.-.-" evidence="1"/>
<evidence type="ECO:0000313" key="2">
    <source>
        <dbReference type="Proteomes" id="UP000269793"/>
    </source>
</evidence>
<sequence length="266" mass="31150">MSRTAPLLLAHSTEPWSVSPPNAMWYDALKYIAKHKDISTFPKGLLVDADPYTYTICDGYPKAQYHFLILPRIPFYVNYNEERTEVPESDMESISTLLKSRFARDILRRISDARDRLVVRIHESMKQSRVRPDGAYAYYPESEADWGHTVWGVQSGFHNVPSMRHLHLHVISTDLVSQRLKRKKHYLSFHPGVEYWLPMEQAQQWVDQGRTQLPHAPEYYESLLEGPFVALDGMPKTFSDLPEVKYYLKQRFSRVSSQQRMSDNRK</sequence>
<keyword evidence="1" id="KW-0378">Hydrolase</keyword>
<dbReference type="Pfam" id="PF11969">
    <property type="entry name" value="DcpS_C"/>
    <property type="match status" value="1"/>
</dbReference>
<dbReference type="GO" id="GO:0003697">
    <property type="term" value="F:single-stranded DNA binding"/>
    <property type="evidence" value="ECO:0007669"/>
    <property type="project" value="TreeGrafter"/>
</dbReference>
<dbReference type="EMBL" id="CP033152">
    <property type="protein sequence ID" value="AYO43815.1"/>
    <property type="molecule type" value="Genomic_DNA"/>
</dbReference>
<name>A0A3G2S6T6_MALR7</name>
<dbReference type="STRING" id="425264.A0A3G2S6T6"/>
<keyword evidence="2" id="KW-1185">Reference proteome</keyword>
<dbReference type="VEuPathDB" id="FungiDB:DNF11_2865"/>
<dbReference type="Proteomes" id="UP000269793">
    <property type="component" value="Chromosome V"/>
</dbReference>
<dbReference type="PANTHER" id="PTHR12486">
    <property type="entry name" value="APRATAXIN-RELATED"/>
    <property type="match status" value="1"/>
</dbReference>
<dbReference type="GO" id="GO:0005634">
    <property type="term" value="C:nucleus"/>
    <property type="evidence" value="ECO:0007669"/>
    <property type="project" value="TreeGrafter"/>
</dbReference>
<proteinExistence type="predicted"/>
<dbReference type="GO" id="GO:0000012">
    <property type="term" value="P:single strand break repair"/>
    <property type="evidence" value="ECO:0007669"/>
    <property type="project" value="TreeGrafter"/>
</dbReference>
<organism evidence="1 2">
    <name type="scientific">Malassezia restricta (strain ATCC 96810 / NBRC 103918 / CBS 7877)</name>
    <name type="common">Seborrheic dermatitis infection agent</name>
    <dbReference type="NCBI Taxonomy" id="425264"/>
    <lineage>
        <taxon>Eukaryota</taxon>
        <taxon>Fungi</taxon>
        <taxon>Dikarya</taxon>
        <taxon>Basidiomycota</taxon>
        <taxon>Ustilaginomycotina</taxon>
        <taxon>Malasseziomycetes</taxon>
        <taxon>Malasseziales</taxon>
        <taxon>Malasseziaceae</taxon>
        <taxon>Malassezia</taxon>
    </lineage>
</organism>
<evidence type="ECO:0000313" key="1">
    <source>
        <dbReference type="EMBL" id="AYO43815.1"/>
    </source>
</evidence>
<dbReference type="GO" id="GO:0030983">
    <property type="term" value="F:mismatched DNA binding"/>
    <property type="evidence" value="ECO:0007669"/>
    <property type="project" value="TreeGrafter"/>
</dbReference>
<dbReference type="GO" id="GO:0003725">
    <property type="term" value="F:double-stranded RNA binding"/>
    <property type="evidence" value="ECO:0007669"/>
    <property type="project" value="TreeGrafter"/>
</dbReference>
<dbReference type="InterPro" id="IPR036265">
    <property type="entry name" value="HIT-like_sf"/>
</dbReference>